<dbReference type="EMBL" id="FQZH01000001">
    <property type="protein sequence ID" value="SHI96902.1"/>
    <property type="molecule type" value="Genomic_DNA"/>
</dbReference>
<dbReference type="Pfam" id="PF01963">
    <property type="entry name" value="TraB_PrgY_gumN"/>
    <property type="match status" value="1"/>
</dbReference>
<feature type="signal peptide" evidence="1">
    <location>
        <begin position="1"/>
        <end position="18"/>
    </location>
</feature>
<dbReference type="STRING" id="683124.SAMN05444337_1227"/>
<name>A0A1M6FH33_9FLAO</name>
<keyword evidence="1" id="KW-0732">Signal</keyword>
<feature type="chain" id="PRO_5012838911" evidence="1">
    <location>
        <begin position="19"/>
        <end position="1216"/>
    </location>
</feature>
<dbReference type="PANTHER" id="PTHR40590">
    <property type="entry name" value="CYTOPLASMIC PROTEIN-RELATED"/>
    <property type="match status" value="1"/>
</dbReference>
<reference evidence="2 3" key="1">
    <citation type="submission" date="2016-11" db="EMBL/GenBank/DDBJ databases">
        <authorList>
            <person name="Jaros S."/>
            <person name="Januszkiewicz K."/>
            <person name="Wedrychowicz H."/>
        </authorList>
    </citation>
    <scope>NUCLEOTIDE SEQUENCE [LARGE SCALE GENOMIC DNA]</scope>
    <source>
        <strain evidence="2 3">DSM 22807</strain>
    </source>
</reference>
<sequence length="1216" mass="142072">MKYLSLLLASLFSIIASAQTENSLLWEISKGNNSKKSYIYGTMHVNDKVSYHLSDDFFEALTGVEVVANESDPQTWTELYEMFYKNFSNDYQKLYAKFYLKPIAKTDLNDLFNTDNTYFNNMLSGNNSLNSDYQEDTVLDMFIFQVGKKLGKRIVGLEDVIDSYIPIFKINEEEAKPKEENKVILYKLLKNKSFNEALNDLYREKNIQLLDSIYKLTISEKAHDAIIVSRNKDMANSMDKVMKNKQTIFAAVGAAHLAGKDGMLEILKRKGYTVKPINTALTDKGKELKKSLENNFPKPTLKVSQTKDGIISFPVNEMSFEDRNIIVSPDFASGAALKINRKPIHNFLKKHNLFTEKTLDSLLFENIPGTTLKKELIEKDNYKLLSVSNITKTNNNQHYNFYITPLEVISISLVGPKNYVDLYENLFFNSIKLKELSTNWSSYAPSNGKFTVELPEYHVVHSNDDYRNVEIEAYDVSDKSYYFILENTESDVSYLEETNFELQQIQKEFLLQYNVTPNFIKNGVEVESQSTLENGNTIYLKTKVIGPKYYLLGCVNASTDKKERFFNSFLAQKFNYSEELRLYTNKDVNFSILIPFESNKALFYDLEKNEVDTKNIFTEKTKTYTFKSESGTDVHLGFFQYNKYEFRENIDSIRSNIRRYFLNSFNPIEELAENNYDYDYSLNSILGGLKSKKGFHPSKWYEELYNYKENKSLYYIIDENYKNDEQTKRTTLNFLVGRKNSDQAIKAKLLLKEDEYVMLTSLVDKSNPNSDQMVDEVFASIQLNAPQQFSIFSDKWNVFLEDANSESDTIRYSAMNSLRNLSIKEQYVTKVIKFLNDFEFKPSESSAQEQLLELLVSKNDVRIEKFLEDYYKRESSTNETKINILKSLATLKTKSSYEKILELMEFDLPISNNEYEITSLFYKFEQDVENSKVLLPKIFQFYSIPEYNEPILEFSAAVVDEYPKAAKKLKPFQKMIFTNAKLQYKRLKSWKEKQNAKEDDDEDDYDSYDYNDPSGEMIPYLTLLYNNSDQSKVSEFYGNLNKIDIPEINIELMRLESVNNKLSETDKAKYLANPKLAFLFMLLENKTFHKSNDEVAALALENFYEKKKNDSIVFLEKKVEEYNNKKAMYYFYKITEKEPKLYENYLISLAFVMNDDKLNINAFEYLGKESIKDDSKLQEIYERIINESLFEDRPRTNFRKTIENSGSEFLDTFSDY</sequence>
<dbReference type="OrthoDB" id="9798714at2"/>
<dbReference type="PANTHER" id="PTHR40590:SF1">
    <property type="entry name" value="CYTOPLASMIC PROTEIN"/>
    <property type="match status" value="1"/>
</dbReference>
<dbReference type="AlphaFoldDB" id="A0A1M6FH33"/>
<evidence type="ECO:0000313" key="2">
    <source>
        <dbReference type="EMBL" id="SHI96902.1"/>
    </source>
</evidence>
<evidence type="ECO:0000313" key="3">
    <source>
        <dbReference type="Proteomes" id="UP000184232"/>
    </source>
</evidence>
<protein>
    <submittedName>
        <fullName evidence="2">Uncharacterized conserved protein YbaP, TraB family</fullName>
    </submittedName>
</protein>
<organism evidence="2 3">
    <name type="scientific">Flavobacterium haoranii</name>
    <dbReference type="NCBI Taxonomy" id="683124"/>
    <lineage>
        <taxon>Bacteria</taxon>
        <taxon>Pseudomonadati</taxon>
        <taxon>Bacteroidota</taxon>
        <taxon>Flavobacteriia</taxon>
        <taxon>Flavobacteriales</taxon>
        <taxon>Flavobacteriaceae</taxon>
        <taxon>Flavobacterium</taxon>
    </lineage>
</organism>
<dbReference type="RefSeq" id="WP_072782981.1">
    <property type="nucleotide sequence ID" value="NZ_FQZH01000001.1"/>
</dbReference>
<accession>A0A1M6FH33</accession>
<gene>
    <name evidence="2" type="ORF">SAMN05444337_1227</name>
</gene>
<evidence type="ECO:0000256" key="1">
    <source>
        <dbReference type="SAM" id="SignalP"/>
    </source>
</evidence>
<dbReference type="InterPro" id="IPR002816">
    <property type="entry name" value="TraB/PrgY/GumN_fam"/>
</dbReference>
<proteinExistence type="predicted"/>
<dbReference type="Proteomes" id="UP000184232">
    <property type="component" value="Unassembled WGS sequence"/>
</dbReference>
<dbReference type="CDD" id="cd14789">
    <property type="entry name" value="Tiki"/>
    <property type="match status" value="1"/>
</dbReference>
<dbReference type="InterPro" id="IPR047111">
    <property type="entry name" value="YbaP-like"/>
</dbReference>
<keyword evidence="3" id="KW-1185">Reference proteome</keyword>